<dbReference type="InterPro" id="IPR017714">
    <property type="entry name" value="MethylthioRu-1-P_deHdtase_MtnB"/>
</dbReference>
<protein>
    <recommendedName>
        <fullName evidence="6">Methylthioribulose-1-phosphate dehydratase</fullName>
        <shortName evidence="6">MTRu-1-P dehydratase</shortName>
        <ecNumber evidence="6">4.2.1.109</ecNumber>
    </recommendedName>
</protein>
<gene>
    <name evidence="6" type="primary">mtnB</name>
    <name evidence="8" type="ORF">ACFOSU_08100</name>
</gene>
<keyword evidence="1 6" id="KW-0028">Amino-acid biosynthesis</keyword>
<dbReference type="PANTHER" id="PTHR22789:SF0">
    <property type="entry name" value="3-OXO-TETRONATE 4-PHOSPHATE DECARBOXYLASE-RELATED"/>
    <property type="match status" value="1"/>
</dbReference>
<feature type="binding site" evidence="6">
    <location>
        <position position="99"/>
    </location>
    <ligand>
        <name>Zn(2+)</name>
        <dbReference type="ChEBI" id="CHEBI:29105"/>
    </ligand>
</feature>
<evidence type="ECO:0000256" key="5">
    <source>
        <dbReference type="ARBA" id="ARBA00023239"/>
    </source>
</evidence>
<evidence type="ECO:0000313" key="8">
    <source>
        <dbReference type="EMBL" id="MFC3103852.1"/>
    </source>
</evidence>
<sequence>MADDIAPNMQARAAQLCDTARFFAARGLCPATGGNFSTRADDGEVLITASGLDKGTLSPADLLPIALDGTLRGAGRPSAETGLHLALYRRDPAIGAVLHVHSIANTLLSRLGRPSVLTFDGYEMQKAISGNPSHEGVLRLPVLDNSQDMDTLATALDARFDEAAPAYGFLVRGHGIYAWGADIATARRHLEGWEFLLACELARRQLETRS</sequence>
<dbReference type="NCBIfam" id="TIGR03328">
    <property type="entry name" value="salvage_mtnB"/>
    <property type="match status" value="1"/>
</dbReference>
<comment type="similarity">
    <text evidence="6">Belongs to the aldolase class II family. MtnB subfamily.</text>
</comment>
<dbReference type="HAMAP" id="MF_01677">
    <property type="entry name" value="Salvage_MtnB"/>
    <property type="match status" value="1"/>
</dbReference>
<keyword evidence="3 6" id="KW-0862">Zinc</keyword>
<keyword evidence="9" id="KW-1185">Reference proteome</keyword>
<name>A0ABV7EMB7_9GAMM</name>
<dbReference type="InterPro" id="IPR050197">
    <property type="entry name" value="Aldolase_class_II_sugar_metab"/>
</dbReference>
<evidence type="ECO:0000256" key="4">
    <source>
        <dbReference type="ARBA" id="ARBA00023167"/>
    </source>
</evidence>
<dbReference type="EC" id="4.2.1.109" evidence="6"/>
<proteinExistence type="inferred from homology"/>
<dbReference type="PANTHER" id="PTHR22789">
    <property type="entry name" value="FUCULOSE PHOSPHATE ALDOLASE"/>
    <property type="match status" value="1"/>
</dbReference>
<organism evidence="8 9">
    <name type="scientific">Salinisphaera aquimarina</name>
    <dbReference type="NCBI Taxonomy" id="2094031"/>
    <lineage>
        <taxon>Bacteria</taxon>
        <taxon>Pseudomonadati</taxon>
        <taxon>Pseudomonadota</taxon>
        <taxon>Gammaproteobacteria</taxon>
        <taxon>Salinisphaerales</taxon>
        <taxon>Salinisphaeraceae</taxon>
        <taxon>Salinisphaera</taxon>
    </lineage>
</organism>
<keyword evidence="5 6" id="KW-0456">Lyase</keyword>
<evidence type="ECO:0000313" key="9">
    <source>
        <dbReference type="Proteomes" id="UP001595462"/>
    </source>
</evidence>
<evidence type="ECO:0000256" key="2">
    <source>
        <dbReference type="ARBA" id="ARBA00022723"/>
    </source>
</evidence>
<dbReference type="Pfam" id="PF00596">
    <property type="entry name" value="Aldolase_II"/>
    <property type="match status" value="1"/>
</dbReference>
<feature type="domain" description="Class II aldolase/adducin N-terminal" evidence="7">
    <location>
        <begin position="14"/>
        <end position="201"/>
    </location>
</feature>
<comment type="catalytic activity">
    <reaction evidence="6">
        <text>5-(methylsulfanyl)-D-ribulose 1-phosphate = 5-methylsulfanyl-2,3-dioxopentyl phosphate + H2O</text>
        <dbReference type="Rhea" id="RHEA:15549"/>
        <dbReference type="ChEBI" id="CHEBI:15377"/>
        <dbReference type="ChEBI" id="CHEBI:58548"/>
        <dbReference type="ChEBI" id="CHEBI:58828"/>
        <dbReference type="EC" id="4.2.1.109"/>
    </reaction>
</comment>
<keyword evidence="2 6" id="KW-0479">Metal-binding</keyword>
<dbReference type="EMBL" id="JBHRSS010000003">
    <property type="protein sequence ID" value="MFC3103852.1"/>
    <property type="molecule type" value="Genomic_DNA"/>
</dbReference>
<evidence type="ECO:0000256" key="6">
    <source>
        <dbReference type="HAMAP-Rule" id="MF_01677"/>
    </source>
</evidence>
<dbReference type="SUPFAM" id="SSF53639">
    <property type="entry name" value="AraD/HMP-PK domain-like"/>
    <property type="match status" value="1"/>
</dbReference>
<dbReference type="InterPro" id="IPR036409">
    <property type="entry name" value="Aldolase_II/adducin_N_sf"/>
</dbReference>
<comment type="cofactor">
    <cofactor evidence="6">
        <name>Zn(2+)</name>
        <dbReference type="ChEBI" id="CHEBI:29105"/>
    </cofactor>
    <text evidence="6">Binds 1 zinc ion per subunit.</text>
</comment>
<comment type="pathway">
    <text evidence="6">Amino-acid biosynthesis; L-methionine biosynthesis via salvage pathway; L-methionine from S-methyl-5-thio-alpha-D-ribose 1-phosphate: step 2/6.</text>
</comment>
<dbReference type="NCBIfam" id="NF006672">
    <property type="entry name" value="PRK09220.1"/>
    <property type="match status" value="1"/>
</dbReference>
<reference evidence="9" key="1">
    <citation type="journal article" date="2019" name="Int. J. Syst. Evol. Microbiol.">
        <title>The Global Catalogue of Microorganisms (GCM) 10K type strain sequencing project: providing services to taxonomists for standard genome sequencing and annotation.</title>
        <authorList>
            <consortium name="The Broad Institute Genomics Platform"/>
            <consortium name="The Broad Institute Genome Sequencing Center for Infectious Disease"/>
            <person name="Wu L."/>
            <person name="Ma J."/>
        </authorList>
    </citation>
    <scope>NUCLEOTIDE SEQUENCE [LARGE SCALE GENOMIC DNA]</scope>
    <source>
        <strain evidence="9">KCTC 52640</strain>
    </source>
</reference>
<dbReference type="Gene3D" id="3.40.225.10">
    <property type="entry name" value="Class II aldolase/adducin N-terminal domain"/>
    <property type="match status" value="1"/>
</dbReference>
<evidence type="ECO:0000259" key="7">
    <source>
        <dbReference type="SMART" id="SM01007"/>
    </source>
</evidence>
<dbReference type="RefSeq" id="WP_380688279.1">
    <property type="nucleotide sequence ID" value="NZ_JBHRSS010000003.1"/>
</dbReference>
<keyword evidence="4 6" id="KW-0486">Methionine biosynthesis</keyword>
<evidence type="ECO:0000256" key="1">
    <source>
        <dbReference type="ARBA" id="ARBA00022605"/>
    </source>
</evidence>
<accession>A0ABV7EMB7</accession>
<dbReference type="SMART" id="SM01007">
    <property type="entry name" value="Aldolase_II"/>
    <property type="match status" value="1"/>
</dbReference>
<dbReference type="InterPro" id="IPR001303">
    <property type="entry name" value="Aldolase_II/adducin_N"/>
</dbReference>
<comment type="function">
    <text evidence="6">Catalyzes the dehydration of methylthioribulose-1-phosphate (MTRu-1-P) into 2,3-diketo-5-methylthiopentyl-1-phosphate (DK-MTP-1-P).</text>
</comment>
<dbReference type="GO" id="GO:0046570">
    <property type="term" value="F:methylthioribulose 1-phosphate dehydratase activity"/>
    <property type="evidence" value="ECO:0007669"/>
    <property type="project" value="UniProtKB-EC"/>
</dbReference>
<evidence type="ECO:0000256" key="3">
    <source>
        <dbReference type="ARBA" id="ARBA00022833"/>
    </source>
</evidence>
<comment type="caution">
    <text evidence="8">The sequence shown here is derived from an EMBL/GenBank/DDBJ whole genome shotgun (WGS) entry which is preliminary data.</text>
</comment>
<dbReference type="Proteomes" id="UP001595462">
    <property type="component" value="Unassembled WGS sequence"/>
</dbReference>
<feature type="binding site" evidence="6">
    <location>
        <position position="101"/>
    </location>
    <ligand>
        <name>Zn(2+)</name>
        <dbReference type="ChEBI" id="CHEBI:29105"/>
    </ligand>
</feature>